<dbReference type="Pfam" id="PF10741">
    <property type="entry name" value="T2SSM_b"/>
    <property type="match status" value="1"/>
</dbReference>
<dbReference type="Proteomes" id="UP000198804">
    <property type="component" value="Unassembled WGS sequence"/>
</dbReference>
<sequence length="183" mass="18872">MKLPTLSSSGLLPNRPVLVALGGLGLLLALAIGPVSRAIDADTQIAAARDRLARAQAAAARPPQPAPLVAADADGLLAAFRARLQTLAGSRAVVIDTTNLEADPAQPTLPRLRAFLRGTAEGLHDLLQALETEAPLMAVEAAEFDIARAADEEGGRPLVMRASLTLRGVQLPPPPPETGGRAP</sequence>
<dbReference type="EMBL" id="FOSV01000006">
    <property type="protein sequence ID" value="SFK96529.1"/>
    <property type="molecule type" value="Genomic_DNA"/>
</dbReference>
<dbReference type="RefSeq" id="WP_165616433.1">
    <property type="nucleotide sequence ID" value="NZ_FOSV01000006.1"/>
</dbReference>
<dbReference type="AlphaFoldDB" id="A0A1I4DUB5"/>
<organism evidence="1 2">
    <name type="scientific">Methylorubrum salsuginis</name>
    <dbReference type="NCBI Taxonomy" id="414703"/>
    <lineage>
        <taxon>Bacteria</taxon>
        <taxon>Pseudomonadati</taxon>
        <taxon>Pseudomonadota</taxon>
        <taxon>Alphaproteobacteria</taxon>
        <taxon>Hyphomicrobiales</taxon>
        <taxon>Methylobacteriaceae</taxon>
        <taxon>Methylorubrum</taxon>
    </lineage>
</organism>
<proteinExistence type="predicted"/>
<protein>
    <submittedName>
        <fullName evidence="1">Type II secretion system (T2SS), protein M subtype b</fullName>
    </submittedName>
</protein>
<evidence type="ECO:0000313" key="1">
    <source>
        <dbReference type="EMBL" id="SFK96529.1"/>
    </source>
</evidence>
<name>A0A1I4DUB5_9HYPH</name>
<accession>A0A1I4DUB5</accession>
<evidence type="ECO:0000313" key="2">
    <source>
        <dbReference type="Proteomes" id="UP000198804"/>
    </source>
</evidence>
<gene>
    <name evidence="1" type="ORF">SAMN04488125_106195</name>
</gene>
<reference evidence="2" key="1">
    <citation type="submission" date="2016-10" db="EMBL/GenBank/DDBJ databases">
        <authorList>
            <person name="Varghese N."/>
            <person name="Submissions S."/>
        </authorList>
    </citation>
    <scope>NUCLEOTIDE SEQUENCE [LARGE SCALE GENOMIC DNA]</scope>
    <source>
        <strain evidence="2">CGMCC 1.6474</strain>
    </source>
</reference>
<dbReference type="STRING" id="414703.SAMN04488125_106195"/>
<dbReference type="InterPro" id="IPR034756">
    <property type="entry name" value="T2SSM_b"/>
</dbReference>
<keyword evidence="2" id="KW-1185">Reference proteome</keyword>